<evidence type="ECO:0000313" key="7">
    <source>
        <dbReference type="Proteomes" id="UP001302274"/>
    </source>
</evidence>
<dbReference type="Proteomes" id="UP001302274">
    <property type="component" value="Unassembled WGS sequence"/>
</dbReference>
<dbReference type="InterPro" id="IPR005475">
    <property type="entry name" value="Transketolase-like_Pyr-bd"/>
</dbReference>
<dbReference type="Pfam" id="PF00456">
    <property type="entry name" value="Transketolase_N"/>
    <property type="match status" value="1"/>
</dbReference>
<dbReference type="InterPro" id="IPR033248">
    <property type="entry name" value="Transketolase_C"/>
</dbReference>
<dbReference type="SUPFAM" id="SSF52922">
    <property type="entry name" value="TK C-terminal domain-like"/>
    <property type="match status" value="1"/>
</dbReference>
<dbReference type="InterPro" id="IPR009014">
    <property type="entry name" value="Transketo_C/PFOR_II"/>
</dbReference>
<dbReference type="PANTHER" id="PTHR43825:SF1">
    <property type="entry name" value="TRANSKETOLASE-LIKE PYRIMIDINE-BINDING DOMAIN-CONTAINING PROTEIN"/>
    <property type="match status" value="1"/>
</dbReference>
<dbReference type="CDD" id="cd07033">
    <property type="entry name" value="TPP_PYR_DXS_TK_like"/>
    <property type="match status" value="1"/>
</dbReference>
<evidence type="ECO:0000256" key="3">
    <source>
        <dbReference type="ARBA" id="ARBA00001964"/>
    </source>
</evidence>
<dbReference type="SMART" id="SM00861">
    <property type="entry name" value="Transket_pyr"/>
    <property type="match status" value="1"/>
</dbReference>
<dbReference type="Gene3D" id="3.40.50.920">
    <property type="match status" value="1"/>
</dbReference>
<comment type="similarity">
    <text evidence="4">Belongs to the transketolase family.</text>
</comment>
<dbReference type="InterPro" id="IPR005474">
    <property type="entry name" value="Transketolase_N"/>
</dbReference>
<comment type="cofactor">
    <cofactor evidence="1">
        <name>Mn(2+)</name>
        <dbReference type="ChEBI" id="CHEBI:29035"/>
    </cofactor>
</comment>
<dbReference type="SUPFAM" id="SSF52518">
    <property type="entry name" value="Thiamin diphosphate-binding fold (THDP-binding)"/>
    <property type="match status" value="2"/>
</dbReference>
<evidence type="ECO:0000313" key="6">
    <source>
        <dbReference type="EMBL" id="MEA9357552.1"/>
    </source>
</evidence>
<dbReference type="Gene3D" id="3.40.50.970">
    <property type="match status" value="2"/>
</dbReference>
<evidence type="ECO:0000259" key="5">
    <source>
        <dbReference type="SMART" id="SM00861"/>
    </source>
</evidence>
<dbReference type="EMBL" id="JAYGJQ010000002">
    <property type="protein sequence ID" value="MEA9357552.1"/>
    <property type="molecule type" value="Genomic_DNA"/>
</dbReference>
<name>A0ABU5VX75_9BACT</name>
<gene>
    <name evidence="6" type="ORF">SHI21_15090</name>
</gene>
<dbReference type="PANTHER" id="PTHR43825">
    <property type="entry name" value="PYRUVATE DEHYDROGENASE E1 COMPONENT"/>
    <property type="match status" value="1"/>
</dbReference>
<evidence type="ECO:0000256" key="1">
    <source>
        <dbReference type="ARBA" id="ARBA00001936"/>
    </source>
</evidence>
<keyword evidence="7" id="KW-1185">Reference proteome</keyword>
<evidence type="ECO:0000256" key="2">
    <source>
        <dbReference type="ARBA" id="ARBA00001946"/>
    </source>
</evidence>
<organism evidence="6 7">
    <name type="scientific">Bacteriovorax antarcticus</name>
    <dbReference type="NCBI Taxonomy" id="3088717"/>
    <lineage>
        <taxon>Bacteria</taxon>
        <taxon>Pseudomonadati</taxon>
        <taxon>Bdellovibrionota</taxon>
        <taxon>Bacteriovoracia</taxon>
        <taxon>Bacteriovoracales</taxon>
        <taxon>Bacteriovoracaceae</taxon>
        <taxon>Bacteriovorax</taxon>
    </lineage>
</organism>
<dbReference type="InterPro" id="IPR029061">
    <property type="entry name" value="THDP-binding"/>
</dbReference>
<evidence type="ECO:0000256" key="4">
    <source>
        <dbReference type="ARBA" id="ARBA00007131"/>
    </source>
</evidence>
<reference evidence="6 7" key="1">
    <citation type="submission" date="2023-11" db="EMBL/GenBank/DDBJ databases">
        <title>A Novel Polar Bacteriovorax (B. antarcticus) Isolated from the Biocrust in Antarctica.</title>
        <authorList>
            <person name="Mun W."/>
            <person name="Choi S.Y."/>
            <person name="Mitchell R.J."/>
        </authorList>
    </citation>
    <scope>NUCLEOTIDE SEQUENCE [LARGE SCALE GENOMIC DNA]</scope>
    <source>
        <strain evidence="6 7">PP10</strain>
    </source>
</reference>
<sequence>MIKALNLKNKLAPTPKQSPKYALTVKDAKGTDVIVGDPRATRALVALMNQHATIGGAACHWGGPAAFAEIMSATHALMFKDTTKAWHENFHFVNDAGHTENGVYALRANYGFDNLTFEDLRKFRSIESKLTGHGEAHLNPEGVFISNGPLGSGVPQAQGLAMADKIVGNNRVTICTLSDGGAMEGEAKESFAAIPGLASKNKMNPFVLIISDNNTKLGGRIDADSFSMEPTFNSLETLGWKLVRVQEGQDIQKVYSAIEKAVEDAKADSTKPIALVCKTTKGFGNKATVESASGGHGYPLAAYDDKFVAFVKEIYNGEAPAEFVNWAEEIMKSKPAPKEAGAAGPKSEKVQDGFARAVIKAAKEGFPVFSISSDLQSSTGIKAFHKEFPDHYIDIGIAESNMVSTAIGLSKVGLIPIVDTFAQFGITKGNLPFIMAGLSEGPVIALFSHTGFQDAADGASHQATTYFAALSSIPHMNVVNCSSSSEAEALMYEAITTFAKDREAGKTPNSTVFFLGRENHPVSYVDGVKYTWNKANILTEGSDVTIVAAGPMVGKALAAAKELEAAGVKALVVNHSHVNHVDVETLKASLAKTKGKLITIEDHQVLNGMGSMIVHALKMNGVDFKVKSLGIGGEFGQSAYKADQLYARFDLSASGIVKAYHSLS</sequence>
<dbReference type="RefSeq" id="WP_323577601.1">
    <property type="nucleotide sequence ID" value="NZ_JAYGJQ010000002.1"/>
</dbReference>
<protein>
    <submittedName>
        <fullName evidence="6">Transketolase C-terminal domain-containing protein</fullName>
    </submittedName>
</protein>
<proteinExistence type="inferred from homology"/>
<comment type="caution">
    <text evidence="6">The sequence shown here is derived from an EMBL/GenBank/DDBJ whole genome shotgun (WGS) entry which is preliminary data.</text>
</comment>
<accession>A0ABU5VX75</accession>
<feature type="domain" description="Transketolase-like pyrimidine-binding" evidence="5">
    <location>
        <begin position="348"/>
        <end position="522"/>
    </location>
</feature>
<dbReference type="Pfam" id="PF02780">
    <property type="entry name" value="Transketolase_C"/>
    <property type="match status" value="1"/>
</dbReference>
<comment type="cofactor">
    <cofactor evidence="3">
        <name>thiamine diphosphate</name>
        <dbReference type="ChEBI" id="CHEBI:58937"/>
    </cofactor>
</comment>
<dbReference type="Pfam" id="PF02779">
    <property type="entry name" value="Transket_pyr"/>
    <property type="match status" value="1"/>
</dbReference>
<dbReference type="InterPro" id="IPR051157">
    <property type="entry name" value="PDH/Transketolase"/>
</dbReference>
<comment type="cofactor">
    <cofactor evidence="2">
        <name>Mg(2+)</name>
        <dbReference type="ChEBI" id="CHEBI:18420"/>
    </cofactor>
</comment>